<reference evidence="1" key="1">
    <citation type="journal article" date="2015" name="Nature">
        <title>Complex archaea that bridge the gap between prokaryotes and eukaryotes.</title>
        <authorList>
            <person name="Spang A."/>
            <person name="Saw J.H."/>
            <person name="Jorgensen S.L."/>
            <person name="Zaremba-Niedzwiedzka K."/>
            <person name="Martijn J."/>
            <person name="Lind A.E."/>
            <person name="van Eijk R."/>
            <person name="Schleper C."/>
            <person name="Guy L."/>
            <person name="Ettema T.J."/>
        </authorList>
    </citation>
    <scope>NUCLEOTIDE SEQUENCE</scope>
</reference>
<organism evidence="1">
    <name type="scientific">marine sediment metagenome</name>
    <dbReference type="NCBI Taxonomy" id="412755"/>
    <lineage>
        <taxon>unclassified sequences</taxon>
        <taxon>metagenomes</taxon>
        <taxon>ecological metagenomes</taxon>
    </lineage>
</organism>
<protein>
    <submittedName>
        <fullName evidence="1">Uncharacterized protein</fullName>
    </submittedName>
</protein>
<gene>
    <name evidence="1" type="ORF">LCGC14_1238340</name>
</gene>
<sequence length="181" mass="19357">MPEPIKDLKNRILNFNKSPREEDLRLRDIKSRITAFGPTLGPPGTFKRPEQIPQEGRPFLRDFLPFATEMIPGIASAGGFALGAPVGLAIPGSLAGSILGGEAQTAIRGINPELLGQPRHPLEVAGEDFLGTLLGLGIGKTIRGAAQIPNLVKLLKEDPGVIKKACGNNKRRCGRNSKYSC</sequence>
<comment type="caution">
    <text evidence="1">The sequence shown here is derived from an EMBL/GenBank/DDBJ whole genome shotgun (WGS) entry which is preliminary data.</text>
</comment>
<proteinExistence type="predicted"/>
<name>A0A0F9LTQ2_9ZZZZ</name>
<accession>A0A0F9LTQ2</accession>
<dbReference type="EMBL" id="LAZR01006668">
    <property type="protein sequence ID" value="KKM90471.1"/>
    <property type="molecule type" value="Genomic_DNA"/>
</dbReference>
<evidence type="ECO:0000313" key="1">
    <source>
        <dbReference type="EMBL" id="KKM90471.1"/>
    </source>
</evidence>
<dbReference type="AlphaFoldDB" id="A0A0F9LTQ2"/>